<sequence length="260" mass="29264">MDEERGAMFTEERQSAIEKCLRENGKVKVKELSEMFQVTEDCIRKDLKILENAGKLKRTYGGAILSQDYPLKRDVVDRRQFNLDKKRTIAAKAFKLIKNNETIFLDISTTNIELAKLFATSNMRVVVVSNMIDILQILATNPSITAIGTGGTMYQTVNGFMGAATIEVIKQYSFDRAFIGSCGVDMTDCAITTLGVEDGLTKKAAVHSSRHKYVVMERDKFYFNDSYKYAYFDDISGIVTDEFPDDTIVSTLERAGVKLF</sequence>
<evidence type="ECO:0000256" key="1">
    <source>
        <dbReference type="ARBA" id="ARBA00021390"/>
    </source>
</evidence>
<dbReference type="SMART" id="SM00420">
    <property type="entry name" value="HTH_DEOR"/>
    <property type="match status" value="1"/>
</dbReference>
<reference evidence="7 8" key="1">
    <citation type="submission" date="2015-09" db="EMBL/GenBank/DDBJ databases">
        <authorList>
            <consortium name="Pathogen Informatics"/>
        </authorList>
    </citation>
    <scope>NUCLEOTIDE SEQUENCE [LARGE SCALE GENOMIC DNA]</scope>
    <source>
        <strain evidence="7 8">2789STDY5608838</strain>
    </source>
</reference>
<organism evidence="7 8">
    <name type="scientific">Blautia obeum</name>
    <dbReference type="NCBI Taxonomy" id="40520"/>
    <lineage>
        <taxon>Bacteria</taxon>
        <taxon>Bacillati</taxon>
        <taxon>Bacillota</taxon>
        <taxon>Clostridia</taxon>
        <taxon>Lachnospirales</taxon>
        <taxon>Lachnospiraceae</taxon>
        <taxon>Blautia</taxon>
    </lineage>
</organism>
<dbReference type="SMART" id="SM01134">
    <property type="entry name" value="DeoRC"/>
    <property type="match status" value="1"/>
</dbReference>
<dbReference type="Pfam" id="PF08220">
    <property type="entry name" value="HTH_DeoR"/>
    <property type="match status" value="1"/>
</dbReference>
<evidence type="ECO:0000256" key="5">
    <source>
        <dbReference type="ARBA" id="ARBA00024937"/>
    </source>
</evidence>
<evidence type="ECO:0000313" key="7">
    <source>
        <dbReference type="EMBL" id="CUO39637.1"/>
    </source>
</evidence>
<dbReference type="InterPro" id="IPR036390">
    <property type="entry name" value="WH_DNA-bd_sf"/>
</dbReference>
<dbReference type="SUPFAM" id="SSF46785">
    <property type="entry name" value="Winged helix' DNA-binding domain"/>
    <property type="match status" value="1"/>
</dbReference>
<keyword evidence="4" id="KW-0804">Transcription</keyword>
<dbReference type="InterPro" id="IPR037171">
    <property type="entry name" value="NagB/RpiA_transferase-like"/>
</dbReference>
<dbReference type="Gene3D" id="1.10.10.10">
    <property type="entry name" value="Winged helix-like DNA-binding domain superfamily/Winged helix DNA-binding domain"/>
    <property type="match status" value="1"/>
</dbReference>
<name>A0A174EQT9_9FIRM</name>
<evidence type="ECO:0000256" key="2">
    <source>
        <dbReference type="ARBA" id="ARBA00022491"/>
    </source>
</evidence>
<dbReference type="InterPro" id="IPR001034">
    <property type="entry name" value="DeoR_HTH"/>
</dbReference>
<comment type="function">
    <text evidence="5">Repressor of the lactose catabolism operon. Galactose-6-phosphate is the inducer.</text>
</comment>
<evidence type="ECO:0000259" key="6">
    <source>
        <dbReference type="PROSITE" id="PS51000"/>
    </source>
</evidence>
<accession>A0A174EQT9</accession>
<dbReference type="EMBL" id="CYZA01000020">
    <property type="protein sequence ID" value="CUO39637.1"/>
    <property type="molecule type" value="Genomic_DNA"/>
</dbReference>
<dbReference type="Proteomes" id="UP000095447">
    <property type="component" value="Unassembled WGS sequence"/>
</dbReference>
<dbReference type="InterPro" id="IPR036388">
    <property type="entry name" value="WH-like_DNA-bd_sf"/>
</dbReference>
<evidence type="ECO:0000256" key="4">
    <source>
        <dbReference type="ARBA" id="ARBA00023163"/>
    </source>
</evidence>
<dbReference type="GO" id="GO:0003700">
    <property type="term" value="F:DNA-binding transcription factor activity"/>
    <property type="evidence" value="ECO:0007669"/>
    <property type="project" value="InterPro"/>
</dbReference>
<dbReference type="PROSITE" id="PS51000">
    <property type="entry name" value="HTH_DEOR_2"/>
    <property type="match status" value="1"/>
</dbReference>
<dbReference type="PANTHER" id="PTHR30363:SF4">
    <property type="entry name" value="GLYCEROL-3-PHOSPHATE REGULON REPRESSOR"/>
    <property type="match status" value="1"/>
</dbReference>
<evidence type="ECO:0000256" key="3">
    <source>
        <dbReference type="ARBA" id="ARBA00023015"/>
    </source>
</evidence>
<gene>
    <name evidence="7" type="primary">glcR_3</name>
    <name evidence="7" type="ORF">ERS852395_02907</name>
</gene>
<dbReference type="InterPro" id="IPR014036">
    <property type="entry name" value="DeoR-like_C"/>
</dbReference>
<dbReference type="PANTHER" id="PTHR30363">
    <property type="entry name" value="HTH-TYPE TRANSCRIPTIONAL REGULATOR SRLR-RELATED"/>
    <property type="match status" value="1"/>
</dbReference>
<protein>
    <recommendedName>
        <fullName evidence="1">Lactose phosphotransferase system repressor</fullName>
    </recommendedName>
</protein>
<evidence type="ECO:0000313" key="8">
    <source>
        <dbReference type="Proteomes" id="UP000095447"/>
    </source>
</evidence>
<keyword evidence="3" id="KW-0805">Transcription regulation</keyword>
<dbReference type="AlphaFoldDB" id="A0A174EQT9"/>
<dbReference type="PRINTS" id="PR00037">
    <property type="entry name" value="HTHLACR"/>
</dbReference>
<dbReference type="InterPro" id="IPR050313">
    <property type="entry name" value="Carb_Metab_HTH_regulators"/>
</dbReference>
<dbReference type="SUPFAM" id="SSF100950">
    <property type="entry name" value="NagB/RpiA/CoA transferase-like"/>
    <property type="match status" value="1"/>
</dbReference>
<feature type="domain" description="HTH deoR-type" evidence="6">
    <location>
        <begin position="10"/>
        <end position="65"/>
    </location>
</feature>
<proteinExistence type="predicted"/>
<dbReference type="Pfam" id="PF00455">
    <property type="entry name" value="DeoRC"/>
    <property type="match status" value="1"/>
</dbReference>
<keyword evidence="2" id="KW-0678">Repressor</keyword>